<protein>
    <submittedName>
        <fullName evidence="1">Uncharacterized protein</fullName>
    </submittedName>
</protein>
<comment type="caution">
    <text evidence="1">The sequence shown here is derived from an EMBL/GenBank/DDBJ whole genome shotgun (WGS) entry which is preliminary data.</text>
</comment>
<evidence type="ECO:0000313" key="1">
    <source>
        <dbReference type="EMBL" id="GAL60212.1"/>
    </source>
</evidence>
<organism evidence="1 2">
    <name type="scientific">Pseudescherichia vulneris NBRC 102420</name>
    <dbReference type="NCBI Taxonomy" id="1115515"/>
    <lineage>
        <taxon>Bacteria</taxon>
        <taxon>Pseudomonadati</taxon>
        <taxon>Pseudomonadota</taxon>
        <taxon>Gammaproteobacteria</taxon>
        <taxon>Enterobacterales</taxon>
        <taxon>Enterobacteriaceae</taxon>
        <taxon>Pseudescherichia</taxon>
    </lineage>
</organism>
<gene>
    <name evidence="1" type="ORF">EV102420_31_00390</name>
</gene>
<dbReference type="EMBL" id="BBMZ01000031">
    <property type="protein sequence ID" value="GAL60212.1"/>
    <property type="molecule type" value="Genomic_DNA"/>
</dbReference>
<reference evidence="1 2" key="1">
    <citation type="submission" date="2014-09" db="EMBL/GenBank/DDBJ databases">
        <title>Whole genome shotgun sequence of Escherichia vulneris NBRC 102420.</title>
        <authorList>
            <person name="Yoshida Y."/>
            <person name="Hosoyama A."/>
            <person name="Tsuchikane K."/>
            <person name="Ohji S."/>
            <person name="Ichikawa N."/>
            <person name="Kimura A."/>
            <person name="Yamazoe A."/>
            <person name="Ezaki T."/>
            <person name="Fujita N."/>
        </authorList>
    </citation>
    <scope>NUCLEOTIDE SEQUENCE [LARGE SCALE GENOMIC DNA]</scope>
    <source>
        <strain evidence="1 2">NBRC 102420</strain>
    </source>
</reference>
<dbReference type="Proteomes" id="UP000029462">
    <property type="component" value="Unassembled WGS sequence"/>
</dbReference>
<proteinExistence type="predicted"/>
<dbReference type="STRING" id="1115515.EV102420_31_00390"/>
<accession>A0A090VY89</accession>
<evidence type="ECO:0000313" key="2">
    <source>
        <dbReference type="Proteomes" id="UP000029462"/>
    </source>
</evidence>
<sequence length="73" mass="8757">MKQAETLVHTGDVYSSLCSATFCMRKKQRDLYIIILHFLRLFRMSYVVVKNKRGGWFLKYYFDMESLNEIHVS</sequence>
<dbReference type="AlphaFoldDB" id="A0A090VY89"/>
<name>A0A090VY89_PSEVU</name>
<keyword evidence="2" id="KW-1185">Reference proteome</keyword>